<evidence type="ECO:0000313" key="2">
    <source>
        <dbReference type="EMBL" id="RKX67792.1"/>
    </source>
</evidence>
<sequence>MKKLILFAIGALLVVCIGIVSKDFLLTLSVAGLSGGTLFSLMEKNKSENEKITEFFIILVTILAIIIIMPIVAGSISKSLIASTGFLIMLSLLWWLKRLFYRRKG</sequence>
<feature type="transmembrane region" description="Helical" evidence="1">
    <location>
        <begin position="79"/>
        <end position="96"/>
    </location>
</feature>
<protein>
    <submittedName>
        <fullName evidence="2">Uncharacterized protein</fullName>
    </submittedName>
</protein>
<comment type="caution">
    <text evidence="2">The sequence shown here is derived from an EMBL/GenBank/DDBJ whole genome shotgun (WGS) entry which is preliminary data.</text>
</comment>
<gene>
    <name evidence="2" type="ORF">DRP44_01365</name>
</gene>
<keyword evidence="1" id="KW-1133">Transmembrane helix</keyword>
<organism evidence="2 3">
    <name type="scientific">candidate division TA06 bacterium</name>
    <dbReference type="NCBI Taxonomy" id="2250710"/>
    <lineage>
        <taxon>Bacteria</taxon>
        <taxon>Bacteria division TA06</taxon>
    </lineage>
</organism>
<name>A0A660SB08_UNCT6</name>
<keyword evidence="1" id="KW-0812">Transmembrane</keyword>
<keyword evidence="1" id="KW-0472">Membrane</keyword>
<reference evidence="2 3" key="1">
    <citation type="submission" date="2018-06" db="EMBL/GenBank/DDBJ databases">
        <title>Extensive metabolic versatility and redundancy in microbially diverse, dynamic hydrothermal sediments.</title>
        <authorList>
            <person name="Dombrowski N."/>
            <person name="Teske A."/>
            <person name="Baker B.J."/>
        </authorList>
    </citation>
    <scope>NUCLEOTIDE SEQUENCE [LARGE SCALE GENOMIC DNA]</scope>
    <source>
        <strain evidence="2">B35_G9</strain>
    </source>
</reference>
<evidence type="ECO:0000256" key="1">
    <source>
        <dbReference type="SAM" id="Phobius"/>
    </source>
</evidence>
<feature type="transmembrane region" description="Helical" evidence="1">
    <location>
        <begin position="26"/>
        <end position="43"/>
    </location>
</feature>
<proteinExistence type="predicted"/>
<dbReference type="EMBL" id="QNBC01000010">
    <property type="protein sequence ID" value="RKX67792.1"/>
    <property type="molecule type" value="Genomic_DNA"/>
</dbReference>
<dbReference type="AlphaFoldDB" id="A0A660SB08"/>
<feature type="transmembrane region" description="Helical" evidence="1">
    <location>
        <begin position="55"/>
        <end position="73"/>
    </location>
</feature>
<dbReference type="Proteomes" id="UP000282321">
    <property type="component" value="Unassembled WGS sequence"/>
</dbReference>
<accession>A0A660SB08</accession>
<evidence type="ECO:0000313" key="3">
    <source>
        <dbReference type="Proteomes" id="UP000282321"/>
    </source>
</evidence>